<keyword evidence="2" id="KW-1185">Reference proteome</keyword>
<sequence>NATKRKPPGVGSTPTIHQRVNIAGRTIGSRGLTVKFVDAASDCVGKKSMHYKSKYSSSRDFESIVKFKLWRAFECINCLLKTFSSDEDMVNAIQLKNLKFYATQAEMLKVHFPINLSGVDSLNAPLYEKN</sequence>
<dbReference type="STRING" id="45882.A0A0V1ALI4"/>
<name>A0A0V1ALI4_TRIBR</name>
<organism evidence="1 2">
    <name type="scientific">Trichinella britovi</name>
    <name type="common">Parasitic roundworm</name>
    <dbReference type="NCBI Taxonomy" id="45882"/>
    <lineage>
        <taxon>Eukaryota</taxon>
        <taxon>Metazoa</taxon>
        <taxon>Ecdysozoa</taxon>
        <taxon>Nematoda</taxon>
        <taxon>Enoplea</taxon>
        <taxon>Dorylaimia</taxon>
        <taxon>Trichinellida</taxon>
        <taxon>Trichinellidae</taxon>
        <taxon>Trichinella</taxon>
    </lineage>
</organism>
<protein>
    <submittedName>
        <fullName evidence="1">Uncharacterized protein</fullName>
    </submittedName>
</protein>
<dbReference type="AlphaFoldDB" id="A0A0V1ALI4"/>
<dbReference type="Proteomes" id="UP000054653">
    <property type="component" value="Unassembled WGS sequence"/>
</dbReference>
<reference evidence="1 2" key="1">
    <citation type="submission" date="2015-01" db="EMBL/GenBank/DDBJ databases">
        <title>Evolution of Trichinella species and genotypes.</title>
        <authorList>
            <person name="Korhonen P.K."/>
            <person name="Edoardo P."/>
            <person name="Giuseppe L.R."/>
            <person name="Gasser R.B."/>
        </authorList>
    </citation>
    <scope>NUCLEOTIDE SEQUENCE [LARGE SCALE GENOMIC DNA]</scope>
    <source>
        <strain evidence="1">ISS120</strain>
    </source>
</reference>
<gene>
    <name evidence="1" type="ORF">T03_5943</name>
</gene>
<comment type="caution">
    <text evidence="1">The sequence shown here is derived from an EMBL/GenBank/DDBJ whole genome shotgun (WGS) entry which is preliminary data.</text>
</comment>
<evidence type="ECO:0000313" key="1">
    <source>
        <dbReference type="EMBL" id="KRY25534.1"/>
    </source>
</evidence>
<dbReference type="EMBL" id="JYDI01002266">
    <property type="protein sequence ID" value="KRY25534.1"/>
    <property type="molecule type" value="Genomic_DNA"/>
</dbReference>
<proteinExistence type="predicted"/>
<accession>A0A0V1ALI4</accession>
<feature type="non-terminal residue" evidence="1">
    <location>
        <position position="1"/>
    </location>
</feature>
<evidence type="ECO:0000313" key="2">
    <source>
        <dbReference type="Proteomes" id="UP000054653"/>
    </source>
</evidence>